<evidence type="ECO:0000256" key="3">
    <source>
        <dbReference type="ARBA" id="ARBA00022833"/>
    </source>
</evidence>
<dbReference type="InterPro" id="IPR007588">
    <property type="entry name" value="Znf_FLYWCH"/>
</dbReference>
<evidence type="ECO:0000256" key="2">
    <source>
        <dbReference type="ARBA" id="ARBA00022771"/>
    </source>
</evidence>
<gene>
    <name evidence="6" type="ORF">PLXY2_LOCUS16979</name>
</gene>
<dbReference type="Pfam" id="PF04500">
    <property type="entry name" value="FLYWCH"/>
    <property type="match status" value="1"/>
</dbReference>
<evidence type="ECO:0000313" key="6">
    <source>
        <dbReference type="EMBL" id="CAG9138726.1"/>
    </source>
</evidence>
<dbReference type="Proteomes" id="UP000653454">
    <property type="component" value="Unassembled WGS sequence"/>
</dbReference>
<keyword evidence="2" id="KW-0863">Zinc-finger</keyword>
<sequence>MLTSYLRSTRGALLLMFNSFLYRNQCKPSKEGNKTWYCVMYYQCQCVSVLTTNDKDHIVQIRGFHNHSAPEITYTPEGIVHKHKKRKKTKNKEIKKKEEKNKASKDKDEENVWTGIDNPIKKGKWSADAPIPRLQVLLEEHQEEGDLLDVLQPPQEGLQGQYNHRRD</sequence>
<feature type="compositionally biased region" description="Polar residues" evidence="4">
    <location>
        <begin position="158"/>
        <end position="167"/>
    </location>
</feature>
<feature type="compositionally biased region" description="Basic residues" evidence="4">
    <location>
        <begin position="81"/>
        <end position="90"/>
    </location>
</feature>
<dbReference type="Gene3D" id="2.20.25.240">
    <property type="match status" value="1"/>
</dbReference>
<keyword evidence="1" id="KW-0479">Metal-binding</keyword>
<proteinExistence type="predicted"/>
<name>A0A8S4GDS9_PLUXY</name>
<evidence type="ECO:0000259" key="5">
    <source>
        <dbReference type="Pfam" id="PF04500"/>
    </source>
</evidence>
<dbReference type="GO" id="GO:0008270">
    <property type="term" value="F:zinc ion binding"/>
    <property type="evidence" value="ECO:0007669"/>
    <property type="project" value="UniProtKB-KW"/>
</dbReference>
<evidence type="ECO:0000256" key="1">
    <source>
        <dbReference type="ARBA" id="ARBA00022723"/>
    </source>
</evidence>
<feature type="region of interest" description="Disordered" evidence="4">
    <location>
        <begin position="145"/>
        <end position="167"/>
    </location>
</feature>
<keyword evidence="7" id="KW-1185">Reference proteome</keyword>
<keyword evidence="3" id="KW-0862">Zinc</keyword>
<accession>A0A8S4GDS9</accession>
<evidence type="ECO:0000313" key="7">
    <source>
        <dbReference type="Proteomes" id="UP000653454"/>
    </source>
</evidence>
<reference evidence="6" key="1">
    <citation type="submission" date="2020-11" db="EMBL/GenBank/DDBJ databases">
        <authorList>
            <person name="Whiteford S."/>
        </authorList>
    </citation>
    <scope>NUCLEOTIDE SEQUENCE</scope>
</reference>
<dbReference type="EMBL" id="CAJHNJ030000795">
    <property type="protein sequence ID" value="CAG9138726.1"/>
    <property type="molecule type" value="Genomic_DNA"/>
</dbReference>
<evidence type="ECO:0000256" key="4">
    <source>
        <dbReference type="SAM" id="MobiDB-lite"/>
    </source>
</evidence>
<organism evidence="6 7">
    <name type="scientific">Plutella xylostella</name>
    <name type="common">Diamondback moth</name>
    <name type="synonym">Plutella maculipennis</name>
    <dbReference type="NCBI Taxonomy" id="51655"/>
    <lineage>
        <taxon>Eukaryota</taxon>
        <taxon>Metazoa</taxon>
        <taxon>Ecdysozoa</taxon>
        <taxon>Arthropoda</taxon>
        <taxon>Hexapoda</taxon>
        <taxon>Insecta</taxon>
        <taxon>Pterygota</taxon>
        <taxon>Neoptera</taxon>
        <taxon>Endopterygota</taxon>
        <taxon>Lepidoptera</taxon>
        <taxon>Glossata</taxon>
        <taxon>Ditrysia</taxon>
        <taxon>Yponomeutoidea</taxon>
        <taxon>Plutellidae</taxon>
        <taxon>Plutella</taxon>
    </lineage>
</organism>
<feature type="region of interest" description="Disordered" evidence="4">
    <location>
        <begin position="74"/>
        <end position="119"/>
    </location>
</feature>
<comment type="caution">
    <text evidence="6">The sequence shown here is derived from an EMBL/GenBank/DDBJ whole genome shotgun (WGS) entry which is preliminary data.</text>
</comment>
<protein>
    <submittedName>
        <fullName evidence="6">(diamondback moth) hypothetical protein</fullName>
    </submittedName>
</protein>
<feature type="domain" description="FLYWCH-type" evidence="5">
    <location>
        <begin position="5"/>
        <end position="67"/>
    </location>
</feature>
<dbReference type="AlphaFoldDB" id="A0A8S4GDS9"/>
<feature type="compositionally biased region" description="Basic and acidic residues" evidence="4">
    <location>
        <begin position="91"/>
        <end position="110"/>
    </location>
</feature>